<dbReference type="Proteomes" id="UP000007129">
    <property type="component" value="Unassembled WGS sequence"/>
</dbReference>
<dbReference type="STRING" id="1126212.K2RN47"/>
<organism evidence="6 7">
    <name type="scientific">Macrophomina phaseolina (strain MS6)</name>
    <name type="common">Charcoal rot fungus</name>
    <dbReference type="NCBI Taxonomy" id="1126212"/>
    <lineage>
        <taxon>Eukaryota</taxon>
        <taxon>Fungi</taxon>
        <taxon>Dikarya</taxon>
        <taxon>Ascomycota</taxon>
        <taxon>Pezizomycotina</taxon>
        <taxon>Dothideomycetes</taxon>
        <taxon>Dothideomycetes incertae sedis</taxon>
        <taxon>Botryosphaeriales</taxon>
        <taxon>Botryosphaeriaceae</taxon>
        <taxon>Macrophomina</taxon>
    </lineage>
</organism>
<gene>
    <name evidence="6" type="ORF">MPH_11102</name>
</gene>
<dbReference type="Gene3D" id="3.80.20.20">
    <property type="entry name" value="Receptor L-domain"/>
    <property type="match status" value="1"/>
</dbReference>
<evidence type="ECO:0000256" key="4">
    <source>
        <dbReference type="ARBA" id="ARBA00022729"/>
    </source>
</evidence>
<keyword evidence="2" id="KW-0134">Cell wall</keyword>
<dbReference type="OrthoDB" id="536881at2759"/>
<dbReference type="VEuPathDB" id="FungiDB:MPH_11102"/>
<dbReference type="InterPro" id="IPR036941">
    <property type="entry name" value="Rcpt_L-dom_sf"/>
</dbReference>
<keyword evidence="5" id="KW-0325">Glycoprotein</keyword>
<name>K2RN47_MACPH</name>
<evidence type="ECO:0000256" key="3">
    <source>
        <dbReference type="ARBA" id="ARBA00022525"/>
    </source>
</evidence>
<dbReference type="SUPFAM" id="SSF52058">
    <property type="entry name" value="L domain-like"/>
    <property type="match status" value="2"/>
</dbReference>
<keyword evidence="4" id="KW-0732">Signal</keyword>
<dbReference type="HOGENOM" id="CLU_035846_0_1_1"/>
<dbReference type="InParanoid" id="K2RN47"/>
<evidence type="ECO:0000256" key="2">
    <source>
        <dbReference type="ARBA" id="ARBA00022512"/>
    </source>
</evidence>
<dbReference type="PANTHER" id="PTHR31018:SF3">
    <property type="entry name" value="RECEPTOR PROTEIN-TYROSINE KINASE"/>
    <property type="match status" value="1"/>
</dbReference>
<dbReference type="PANTHER" id="PTHR31018">
    <property type="entry name" value="SPORULATION-SPECIFIC PROTEIN-RELATED"/>
    <property type="match status" value="1"/>
</dbReference>
<comment type="caution">
    <text evidence="6">The sequence shown here is derived from an EMBL/GenBank/DDBJ whole genome shotgun (WGS) entry which is preliminary data.</text>
</comment>
<keyword evidence="3" id="KW-0964">Secreted</keyword>
<proteinExistence type="predicted"/>
<evidence type="ECO:0000313" key="7">
    <source>
        <dbReference type="Proteomes" id="UP000007129"/>
    </source>
</evidence>
<reference evidence="6 7" key="1">
    <citation type="journal article" date="2012" name="BMC Genomics">
        <title>Tools to kill: Genome of one of the most destructive plant pathogenic fungi Macrophomina phaseolina.</title>
        <authorList>
            <person name="Islam M.S."/>
            <person name="Haque M.S."/>
            <person name="Islam M.M."/>
            <person name="Emdad E.M."/>
            <person name="Halim A."/>
            <person name="Hossen Q.M.M."/>
            <person name="Hossain M.Z."/>
            <person name="Ahmed B."/>
            <person name="Rahim S."/>
            <person name="Rahman M.S."/>
            <person name="Alam M.M."/>
            <person name="Hou S."/>
            <person name="Wan X."/>
            <person name="Saito J.A."/>
            <person name="Alam M."/>
        </authorList>
    </citation>
    <scope>NUCLEOTIDE SEQUENCE [LARGE SCALE GENOMIC DNA]</scope>
    <source>
        <strain evidence="6 7">MS6</strain>
    </source>
</reference>
<evidence type="ECO:0000256" key="1">
    <source>
        <dbReference type="ARBA" id="ARBA00004191"/>
    </source>
</evidence>
<protein>
    <submittedName>
        <fullName evidence="6">Uncharacterized protein</fullName>
    </submittedName>
</protein>
<evidence type="ECO:0000313" key="6">
    <source>
        <dbReference type="EMBL" id="EKG11609.1"/>
    </source>
</evidence>
<dbReference type="AlphaFoldDB" id="K2RN47"/>
<dbReference type="InterPro" id="IPR051648">
    <property type="entry name" value="CWI-Assembly_Regulator"/>
</dbReference>
<dbReference type="eggNOG" id="ENOG502QUZC">
    <property type="taxonomic scope" value="Eukaryota"/>
</dbReference>
<sequence length="437" mass="45227">MQPPPAPHPILALRTDGNPDSQCSGSATISSEADSAALSRCKTYTGDIAVATDAEYTMNIDGLEEITGTLSSRTAIGLASLGADSLKSVGSLELSELTILSSLNFPELTTAESLMLDSLPALSYLGFTRSLSAVDVLDIKNTFLSALDSVDAEGKVSNISIQYNHYMQDITLATRRIADTLLITANGDQLRVELADLESAGNITISDASEIHLPSLTSIGGSLSISSNSGRYSSYHSPEELDLSKLETVGGDIIFVDNPDLTSIDLSALKSVGGALVFNGTDGLNLFDFPSLETVGGILYLSGNFSEIHVPSIKSIQDLYIYSPKNFPSADTTDETAAWLNSDVVKGVKTVFGRFNNATEEADSNNSTTTSTATSSTASSLSVSVAAAATTANSESTAASASRTAAATTGAAGSGSTRVFVGMGAVIGALTCFMLAL</sequence>
<comment type="subcellular location">
    <subcellularLocation>
        <location evidence="1">Secreted</location>
        <location evidence="1">Cell wall</location>
    </subcellularLocation>
</comment>
<accession>K2RN47</accession>
<dbReference type="EMBL" id="AHHD01000467">
    <property type="protein sequence ID" value="EKG11609.1"/>
    <property type="molecule type" value="Genomic_DNA"/>
</dbReference>
<evidence type="ECO:0000256" key="5">
    <source>
        <dbReference type="ARBA" id="ARBA00023180"/>
    </source>
</evidence>